<dbReference type="Pfam" id="PF12796">
    <property type="entry name" value="Ank_2"/>
    <property type="match status" value="1"/>
</dbReference>
<proteinExistence type="predicted"/>
<evidence type="ECO:0000256" key="2">
    <source>
        <dbReference type="ARBA" id="ARBA00023043"/>
    </source>
</evidence>
<feature type="repeat" description="ANK" evidence="3">
    <location>
        <begin position="89"/>
        <end position="121"/>
    </location>
</feature>
<sequence>MSFNAYSAMQIGGQALDDEFSDPNLVELIEAAMVGKIEKVAGLVAQGVNVNAIGDKGTTPLLWVQHANNLAGMEALLKAGANPNQKTVGGVSPLVWAAGGDNPEQLSLLLSHGGNPNSNDTGKIEDRPLSRAAAQGRLSNVKILVSAGADVNAHDSYELNAAALAFMVTGNFEITAYLLDNGYDYNLQHLARAVEIRQVTETDKKYWKNIVIEMLKKRGVTFPVYTPCYPPGDERRIEGNCK</sequence>
<dbReference type="Gene3D" id="1.25.40.20">
    <property type="entry name" value="Ankyrin repeat-containing domain"/>
    <property type="match status" value="1"/>
</dbReference>
<dbReference type="InterPro" id="IPR002110">
    <property type="entry name" value="Ankyrin_rpt"/>
</dbReference>
<keyword evidence="1" id="KW-0677">Repeat</keyword>
<accession>A0ABS3TJK7</accession>
<dbReference type="RefSeq" id="WP_208311674.1">
    <property type="nucleotide sequence ID" value="NZ_JAELYA010000001.1"/>
</dbReference>
<evidence type="ECO:0000256" key="3">
    <source>
        <dbReference type="PROSITE-ProRule" id="PRU00023"/>
    </source>
</evidence>
<dbReference type="SUPFAM" id="SSF48403">
    <property type="entry name" value="Ankyrin repeat"/>
    <property type="match status" value="1"/>
</dbReference>
<organism evidence="4 5">
    <name type="scientific">Pseudomonas schmalbachii</name>
    <dbReference type="NCBI Taxonomy" id="2816993"/>
    <lineage>
        <taxon>Bacteria</taxon>
        <taxon>Pseudomonadati</taxon>
        <taxon>Pseudomonadota</taxon>
        <taxon>Gammaproteobacteria</taxon>
        <taxon>Pseudomonadales</taxon>
        <taxon>Pseudomonadaceae</taxon>
        <taxon>Pseudomonas</taxon>
    </lineage>
</organism>
<name>A0ABS3TJK7_9PSED</name>
<evidence type="ECO:0000313" key="4">
    <source>
        <dbReference type="EMBL" id="MBO3273849.1"/>
    </source>
</evidence>
<dbReference type="Proteomes" id="UP000669060">
    <property type="component" value="Unassembled WGS sequence"/>
</dbReference>
<dbReference type="PROSITE" id="PS50297">
    <property type="entry name" value="ANK_REP_REGION"/>
    <property type="match status" value="1"/>
</dbReference>
<dbReference type="PANTHER" id="PTHR24201:SF16">
    <property type="entry name" value="ANKYRIN-1-LIKE-RELATED"/>
    <property type="match status" value="1"/>
</dbReference>
<dbReference type="Pfam" id="PF00023">
    <property type="entry name" value="Ank"/>
    <property type="match status" value="1"/>
</dbReference>
<dbReference type="PANTHER" id="PTHR24201">
    <property type="entry name" value="ANK_REP_REGION DOMAIN-CONTAINING PROTEIN"/>
    <property type="match status" value="1"/>
</dbReference>
<dbReference type="InterPro" id="IPR050776">
    <property type="entry name" value="Ank_Repeat/CDKN_Inhibitor"/>
</dbReference>
<comment type="caution">
    <text evidence="4">The sequence shown here is derived from an EMBL/GenBank/DDBJ whole genome shotgun (WGS) entry which is preliminary data.</text>
</comment>
<reference evidence="4 5" key="1">
    <citation type="submission" date="2020-12" db="EMBL/GenBank/DDBJ databases">
        <title>Pseudomonas schmalbachii sp. nov. isolated from millipede gut.</title>
        <authorList>
            <person name="Shelomi M."/>
        </authorList>
    </citation>
    <scope>NUCLEOTIDE SEQUENCE [LARGE SCALE GENOMIC DNA]</scope>
    <source>
        <strain evidence="4 5">Milli4</strain>
    </source>
</reference>
<keyword evidence="5" id="KW-1185">Reference proteome</keyword>
<gene>
    <name evidence="4" type="ORF">JFY56_01260</name>
</gene>
<keyword evidence="2 3" id="KW-0040">ANK repeat</keyword>
<dbReference type="EMBL" id="JAELYA010000001">
    <property type="protein sequence ID" value="MBO3273849.1"/>
    <property type="molecule type" value="Genomic_DNA"/>
</dbReference>
<dbReference type="PROSITE" id="PS50088">
    <property type="entry name" value="ANK_REPEAT"/>
    <property type="match status" value="2"/>
</dbReference>
<feature type="repeat" description="ANK" evidence="3">
    <location>
        <begin position="124"/>
        <end position="156"/>
    </location>
</feature>
<protein>
    <submittedName>
        <fullName evidence="4">Ankyrin repeat domain-containing protein</fullName>
    </submittedName>
</protein>
<dbReference type="SMART" id="SM00248">
    <property type="entry name" value="ANK"/>
    <property type="match status" value="5"/>
</dbReference>
<dbReference type="InterPro" id="IPR036770">
    <property type="entry name" value="Ankyrin_rpt-contain_sf"/>
</dbReference>
<evidence type="ECO:0000256" key="1">
    <source>
        <dbReference type="ARBA" id="ARBA00022737"/>
    </source>
</evidence>
<evidence type="ECO:0000313" key="5">
    <source>
        <dbReference type="Proteomes" id="UP000669060"/>
    </source>
</evidence>